<dbReference type="STRING" id="696127.midi_00798"/>
<reference evidence="1 2" key="1">
    <citation type="journal article" date="2011" name="Mol. Biol. Evol.">
        <title>Phylogenomic evidence for the presence of a flagellum and cbb3 oxidase in the free-living mitochondrial ancestor.</title>
        <authorList>
            <person name="Sassera D."/>
            <person name="Lo N."/>
            <person name="Epis S."/>
            <person name="D'Auria G."/>
            <person name="Montagna M."/>
            <person name="Comandatore F."/>
            <person name="Horner D."/>
            <person name="Pereto J."/>
            <person name="Luciano A.M."/>
            <person name="Franciosi F."/>
            <person name="Ferri E."/>
            <person name="Crotti E."/>
            <person name="Bazzocchi C."/>
            <person name="Daffonchio D."/>
            <person name="Sacchi L."/>
            <person name="Moya A."/>
            <person name="Latorre A."/>
            <person name="Bandi C."/>
        </authorList>
    </citation>
    <scope>NUCLEOTIDE SEQUENCE [LARGE SCALE GENOMIC DNA]</scope>
    <source>
        <strain evidence="1 2">IricVA</strain>
    </source>
</reference>
<dbReference type="Proteomes" id="UP000006639">
    <property type="component" value="Chromosome"/>
</dbReference>
<dbReference type="KEGG" id="mmn:midi_00798"/>
<accession>F7XWN9</accession>
<organism evidence="1 2">
    <name type="scientific">Midichloria mitochondrii (strain IricVA)</name>
    <dbReference type="NCBI Taxonomy" id="696127"/>
    <lineage>
        <taxon>Bacteria</taxon>
        <taxon>Pseudomonadati</taxon>
        <taxon>Pseudomonadota</taxon>
        <taxon>Alphaproteobacteria</taxon>
        <taxon>Rickettsiales</taxon>
        <taxon>Candidatus Midichloriaceae</taxon>
        <taxon>Candidatus Midichloria</taxon>
    </lineage>
</organism>
<sequence>MFVAAGANLDTVDDGGNSALIHASIKPQFEVSLKKLPDMVLKKLCNH</sequence>
<proteinExistence type="predicted"/>
<dbReference type="EMBL" id="CP002130">
    <property type="protein sequence ID" value="AEI89088.1"/>
    <property type="molecule type" value="Genomic_DNA"/>
</dbReference>
<evidence type="ECO:0000313" key="2">
    <source>
        <dbReference type="Proteomes" id="UP000006639"/>
    </source>
</evidence>
<gene>
    <name evidence="1" type="ordered locus">midi_00798</name>
</gene>
<name>F7XWN9_MIDMI</name>
<keyword evidence="2" id="KW-1185">Reference proteome</keyword>
<dbReference type="AlphaFoldDB" id="F7XWN9"/>
<protein>
    <submittedName>
        <fullName evidence="1">Uncharacterized protein</fullName>
    </submittedName>
</protein>
<dbReference type="HOGENOM" id="CLU_3170290_0_0_5"/>
<evidence type="ECO:0000313" key="1">
    <source>
        <dbReference type="EMBL" id="AEI89088.1"/>
    </source>
</evidence>